<gene>
    <name evidence="13" type="ORF">CQA57_02990</name>
</gene>
<feature type="binding site" evidence="10">
    <location>
        <position position="158"/>
    </location>
    <ligand>
        <name>substrate</name>
    </ligand>
</feature>
<dbReference type="OrthoDB" id="9782546at2"/>
<dbReference type="EC" id="2.4.2.19" evidence="4"/>
<dbReference type="Gene3D" id="3.90.1170.20">
    <property type="entry name" value="Quinolinate phosphoribosyl transferase, N-terminal domain"/>
    <property type="match status" value="1"/>
</dbReference>
<keyword evidence="7 9" id="KW-0808">Transferase</keyword>
<name>A0A3D8JB33_9HELI</name>
<reference evidence="13 14" key="1">
    <citation type="submission" date="2018-04" db="EMBL/GenBank/DDBJ databases">
        <title>Novel Campyloabacter and Helicobacter Species and Strains.</title>
        <authorList>
            <person name="Mannion A.J."/>
            <person name="Shen Z."/>
            <person name="Fox J.G."/>
        </authorList>
    </citation>
    <scope>NUCLEOTIDE SEQUENCE [LARGE SCALE GENOMIC DNA]</scope>
    <source>
        <strain evidence="13 14">MIT 04-9362</strain>
    </source>
</reference>
<dbReference type="PANTHER" id="PTHR32179:SF3">
    <property type="entry name" value="NICOTINATE-NUCLEOTIDE PYROPHOSPHORYLASE [CARBOXYLATING]"/>
    <property type="match status" value="1"/>
</dbReference>
<feature type="binding site" evidence="10">
    <location>
        <position position="209"/>
    </location>
    <ligand>
        <name>substrate</name>
    </ligand>
</feature>
<dbReference type="SUPFAM" id="SSF51690">
    <property type="entry name" value="Nicotinate/Quinolinate PRTase C-terminal domain-like"/>
    <property type="match status" value="1"/>
</dbReference>
<feature type="binding site" evidence="10">
    <location>
        <begin position="124"/>
        <end position="126"/>
    </location>
    <ligand>
        <name>substrate</name>
    </ligand>
</feature>
<keyword evidence="14" id="KW-1185">Reference proteome</keyword>
<evidence type="ECO:0000256" key="4">
    <source>
        <dbReference type="ARBA" id="ARBA00011944"/>
    </source>
</evidence>
<dbReference type="Gene3D" id="3.20.20.70">
    <property type="entry name" value="Aldolase class I"/>
    <property type="match status" value="1"/>
</dbReference>
<dbReference type="GO" id="GO:0004514">
    <property type="term" value="F:nicotinate-nucleotide diphosphorylase (carboxylating) activity"/>
    <property type="evidence" value="ECO:0007669"/>
    <property type="project" value="UniProtKB-EC"/>
</dbReference>
<feature type="binding site" evidence="10">
    <location>
        <position position="188"/>
    </location>
    <ligand>
        <name>substrate</name>
    </ligand>
</feature>
<organism evidence="13 14">
    <name type="scientific">Helicobacter anseris</name>
    <dbReference type="NCBI Taxonomy" id="375926"/>
    <lineage>
        <taxon>Bacteria</taxon>
        <taxon>Pseudomonadati</taxon>
        <taxon>Campylobacterota</taxon>
        <taxon>Epsilonproteobacteria</taxon>
        <taxon>Campylobacterales</taxon>
        <taxon>Helicobacteraceae</taxon>
        <taxon>Helicobacter</taxon>
    </lineage>
</organism>
<dbReference type="InterPro" id="IPR027277">
    <property type="entry name" value="NadC/ModD"/>
</dbReference>
<feature type="domain" description="Quinolinate phosphoribosyl transferase C-terminal" evidence="11">
    <location>
        <begin position="103"/>
        <end position="271"/>
    </location>
</feature>
<evidence type="ECO:0000313" key="13">
    <source>
        <dbReference type="EMBL" id="RDU74074.1"/>
    </source>
</evidence>
<evidence type="ECO:0000256" key="8">
    <source>
        <dbReference type="ARBA" id="ARBA00033102"/>
    </source>
</evidence>
<evidence type="ECO:0000256" key="3">
    <source>
        <dbReference type="ARBA" id="ARBA00009400"/>
    </source>
</evidence>
<dbReference type="PIRSF" id="PIRSF006250">
    <property type="entry name" value="NadC_ModD"/>
    <property type="match status" value="1"/>
</dbReference>
<dbReference type="PANTHER" id="PTHR32179">
    <property type="entry name" value="NICOTINATE-NUCLEOTIDE PYROPHOSPHORYLASE [CARBOXYLATING]"/>
    <property type="match status" value="1"/>
</dbReference>
<dbReference type="InterPro" id="IPR037128">
    <property type="entry name" value="Quinolinate_PRibosylTase_N_sf"/>
</dbReference>
<feature type="binding site" evidence="10">
    <location>
        <begin position="235"/>
        <end position="237"/>
    </location>
    <ligand>
        <name>substrate</name>
    </ligand>
</feature>
<keyword evidence="6 9" id="KW-0328">Glycosyltransferase</keyword>
<dbReference type="InterPro" id="IPR036068">
    <property type="entry name" value="Nicotinate_pribotase-like_C"/>
</dbReference>
<evidence type="ECO:0000256" key="7">
    <source>
        <dbReference type="ARBA" id="ARBA00022679"/>
    </source>
</evidence>
<dbReference type="EMBL" id="NXLX01000005">
    <property type="protein sequence ID" value="RDU74074.1"/>
    <property type="molecule type" value="Genomic_DNA"/>
</dbReference>
<dbReference type="GO" id="GO:0005737">
    <property type="term" value="C:cytoplasm"/>
    <property type="evidence" value="ECO:0007669"/>
    <property type="project" value="TreeGrafter"/>
</dbReference>
<dbReference type="GO" id="GO:0034213">
    <property type="term" value="P:quinolinate catabolic process"/>
    <property type="evidence" value="ECO:0007669"/>
    <property type="project" value="TreeGrafter"/>
</dbReference>
<evidence type="ECO:0000313" key="14">
    <source>
        <dbReference type="Proteomes" id="UP000256695"/>
    </source>
</evidence>
<feature type="binding site" evidence="10">
    <location>
        <position position="148"/>
    </location>
    <ligand>
        <name>substrate</name>
    </ligand>
</feature>
<dbReference type="NCBIfam" id="TIGR00078">
    <property type="entry name" value="nadC"/>
    <property type="match status" value="1"/>
</dbReference>
<dbReference type="Proteomes" id="UP000256695">
    <property type="component" value="Unassembled WGS sequence"/>
</dbReference>
<dbReference type="CDD" id="cd01572">
    <property type="entry name" value="QPRTase"/>
    <property type="match status" value="1"/>
</dbReference>
<sequence>MDVEDFVKEIYREDIGRGDLFERLIQEDFHVKALIKAKADGVLSGVVYVEQICKTYGIEAKFFRKDRESFKKADGIIELSGSYTKLLKLERCILNLLQHSSGIATLTRNYVELLKDYQVELLDTRKTRPLLRVFEKYSVRNGGGKNHRLGLDDALMLKDTHLKYITNLKDFLQKARKQMPWTSKIEIESEDIAFAKLAMECGADIVMCDNMEIEDIKEVVEFRNSFYPHVLLEASGNITKETLIQYAETGVDAISSGALIHQATWIDMSMKML</sequence>
<evidence type="ECO:0000256" key="1">
    <source>
        <dbReference type="ARBA" id="ARBA00003237"/>
    </source>
</evidence>
<dbReference type="Pfam" id="PF02749">
    <property type="entry name" value="QRPTase_N"/>
    <property type="match status" value="1"/>
</dbReference>
<comment type="similarity">
    <text evidence="3 9">Belongs to the NadC/ModD family.</text>
</comment>
<evidence type="ECO:0000256" key="6">
    <source>
        <dbReference type="ARBA" id="ARBA00022676"/>
    </source>
</evidence>
<comment type="pathway">
    <text evidence="2">Cofactor biosynthesis; NAD(+) biosynthesis; nicotinate D-ribonucleotide from quinolinate: step 1/1.</text>
</comment>
<dbReference type="UniPathway" id="UPA00253">
    <property type="reaction ID" value="UER00331"/>
</dbReference>
<evidence type="ECO:0000259" key="12">
    <source>
        <dbReference type="Pfam" id="PF02749"/>
    </source>
</evidence>
<dbReference type="RefSeq" id="WP_115578756.1">
    <property type="nucleotide sequence ID" value="NZ_NXLX01000005.1"/>
</dbReference>
<evidence type="ECO:0000256" key="10">
    <source>
        <dbReference type="PIRSR" id="PIRSR006250-1"/>
    </source>
</evidence>
<keyword evidence="5" id="KW-0662">Pyridine nucleotide biosynthesis</keyword>
<proteinExistence type="inferred from homology"/>
<accession>A0A3D8JB33</accession>
<evidence type="ECO:0000256" key="5">
    <source>
        <dbReference type="ARBA" id="ARBA00022642"/>
    </source>
</evidence>
<evidence type="ECO:0000256" key="2">
    <source>
        <dbReference type="ARBA" id="ARBA00004893"/>
    </source>
</evidence>
<evidence type="ECO:0000256" key="9">
    <source>
        <dbReference type="PIRNR" id="PIRNR006250"/>
    </source>
</evidence>
<dbReference type="InterPro" id="IPR022412">
    <property type="entry name" value="Quinolinate_PRibosylTrfase_N"/>
</dbReference>
<dbReference type="GO" id="GO:0009435">
    <property type="term" value="P:NAD+ biosynthetic process"/>
    <property type="evidence" value="ECO:0007669"/>
    <property type="project" value="UniProtKB-UniPathway"/>
</dbReference>
<feature type="domain" description="Quinolinate phosphoribosyl transferase N-terminal" evidence="12">
    <location>
        <begin position="21"/>
        <end position="101"/>
    </location>
</feature>
<dbReference type="AlphaFoldDB" id="A0A3D8JB33"/>
<feature type="binding site" evidence="10">
    <location>
        <position position="91"/>
    </location>
    <ligand>
        <name>substrate</name>
    </ligand>
</feature>
<evidence type="ECO:0000259" key="11">
    <source>
        <dbReference type="Pfam" id="PF01729"/>
    </source>
</evidence>
<feature type="binding site" evidence="10">
    <location>
        <begin position="256"/>
        <end position="258"/>
    </location>
    <ligand>
        <name>substrate</name>
    </ligand>
</feature>
<dbReference type="SUPFAM" id="SSF54675">
    <property type="entry name" value="Nicotinate/Quinolinate PRTase N-terminal domain-like"/>
    <property type="match status" value="1"/>
</dbReference>
<comment type="caution">
    <text evidence="13">The sequence shown here is derived from an EMBL/GenBank/DDBJ whole genome shotgun (WGS) entry which is preliminary data.</text>
</comment>
<dbReference type="InterPro" id="IPR013785">
    <property type="entry name" value="Aldolase_TIM"/>
</dbReference>
<dbReference type="Pfam" id="PF01729">
    <property type="entry name" value="QRPTase_C"/>
    <property type="match status" value="1"/>
</dbReference>
<dbReference type="InterPro" id="IPR004393">
    <property type="entry name" value="NadC"/>
</dbReference>
<protein>
    <recommendedName>
        <fullName evidence="4">nicotinate-nucleotide diphosphorylase (carboxylating)</fullName>
        <ecNumber evidence="4">2.4.2.19</ecNumber>
    </recommendedName>
    <alternativeName>
        <fullName evidence="8">Quinolinate phosphoribosyltransferase [decarboxylating]</fullName>
    </alternativeName>
</protein>
<dbReference type="InterPro" id="IPR002638">
    <property type="entry name" value="Quinolinate_PRibosylTrfase_C"/>
</dbReference>
<comment type="function">
    <text evidence="1">Involved in the catabolism of quinolinic acid (QA).</text>
</comment>
<dbReference type="FunFam" id="3.20.20.70:FF:000030">
    <property type="entry name" value="Nicotinate-nucleotide pyrophosphorylase, carboxylating"/>
    <property type="match status" value="1"/>
</dbReference>